<organism evidence="3 4">
    <name type="scientific">Strongyloides papillosus</name>
    <name type="common">Intestinal threadworm</name>
    <dbReference type="NCBI Taxonomy" id="174720"/>
    <lineage>
        <taxon>Eukaryota</taxon>
        <taxon>Metazoa</taxon>
        <taxon>Ecdysozoa</taxon>
        <taxon>Nematoda</taxon>
        <taxon>Chromadorea</taxon>
        <taxon>Rhabditida</taxon>
        <taxon>Tylenchina</taxon>
        <taxon>Panagrolaimomorpha</taxon>
        <taxon>Strongyloidoidea</taxon>
        <taxon>Strongyloididae</taxon>
        <taxon>Strongyloides</taxon>
    </lineage>
</organism>
<keyword evidence="2" id="KW-1133">Transmembrane helix</keyword>
<sequence length="729" mass="83352">MKFCYFLFFYFLNTRISNNFLLSQSNEWGAYECSAKSPLNGKERFFIITNINVISHRIEEYYYLKDINTAPTTDSIVIENVSENVNVLAKKVIKLMIPLETLYFNYYNVPVDLKNNINFLFCPLEFASKLGVFNENVVGHRIEKYVNGIRCSVYKCDIGPFPMVNSHTNISERILVDREVDKVFFIGFQTSPNKNIDYIFFYNSDKPAGNAHIVLVACPYINWIRKQSSAKFIPSKYVKNDFPSLPNDMDRHKLVPTFMLENISRGQNFSNRNTFTCGTLEQYEKLADPTPIKIGYEFDQSEDISSKFLTIDGDNFFCGDVNITNHYIFTFINSTDIMNSSEPIMEYITSIKSVNFYVNQKIYAYDKEYILSKYKDGAEKFFDTDNDLPIFSPSCVANHKVEVAKLRLKIGSTINPPKLKKNNSTGKSIETYIVSIKEQKDQELSCHAVLLKNNDDRYTNFYNKKYSTRITKIKDANGKPYSGNASISIKITESIEEVAGVYTCTIHNSEVYEILNSEFQILPGELDPNIKKVKKNKPNKRLYTCATVNMGNQTLIEMNVTHQEKETISFQFSNKSRNKNFKKYKHYVIYHPDNESEFNLPTEIKCTYMNFTSKDIASVDQNIQTYDKDNMKHSISSIVFIPIACGAILVLLIVILKVIYVISLIRHKKKNAAVLNSNSCASKSKTVSDSSTLSSKSNSRSKSNSVSGIKTKSIESKSSSITTSKNKSL</sequence>
<name>A0A0N5BMB9_STREA</name>
<protein>
    <submittedName>
        <fullName evidence="4">Ig-like domain-containing protein</fullName>
    </submittedName>
</protein>
<evidence type="ECO:0000256" key="2">
    <source>
        <dbReference type="SAM" id="Phobius"/>
    </source>
</evidence>
<proteinExistence type="predicted"/>
<evidence type="ECO:0000313" key="4">
    <source>
        <dbReference type="WBParaSite" id="SPAL_0000706000.1"/>
    </source>
</evidence>
<keyword evidence="2" id="KW-0812">Transmembrane</keyword>
<evidence type="ECO:0000313" key="3">
    <source>
        <dbReference type="Proteomes" id="UP000046392"/>
    </source>
</evidence>
<dbReference type="WBParaSite" id="SPAL_0000706000.1">
    <property type="protein sequence ID" value="SPAL_0000706000.1"/>
    <property type="gene ID" value="SPAL_0000706000"/>
</dbReference>
<dbReference type="Proteomes" id="UP000046392">
    <property type="component" value="Unplaced"/>
</dbReference>
<feature type="transmembrane region" description="Helical" evidence="2">
    <location>
        <begin position="638"/>
        <end position="660"/>
    </location>
</feature>
<evidence type="ECO:0000256" key="1">
    <source>
        <dbReference type="SAM" id="MobiDB-lite"/>
    </source>
</evidence>
<accession>A0A0N5BMB9</accession>
<dbReference type="AlphaFoldDB" id="A0A0N5BMB9"/>
<reference evidence="4" key="1">
    <citation type="submission" date="2017-02" db="UniProtKB">
        <authorList>
            <consortium name="WormBaseParasite"/>
        </authorList>
    </citation>
    <scope>IDENTIFICATION</scope>
</reference>
<keyword evidence="3" id="KW-1185">Reference proteome</keyword>
<keyword evidence="2" id="KW-0472">Membrane</keyword>
<feature type="region of interest" description="Disordered" evidence="1">
    <location>
        <begin position="682"/>
        <end position="729"/>
    </location>
</feature>